<feature type="domain" description="3'-5' exonuclease" evidence="1">
    <location>
        <begin position="150"/>
        <end position="344"/>
    </location>
</feature>
<dbReference type="InterPro" id="IPR012337">
    <property type="entry name" value="RNaseH-like_sf"/>
</dbReference>
<dbReference type="InterPro" id="IPR036397">
    <property type="entry name" value="RNaseH_sf"/>
</dbReference>
<dbReference type="PANTHER" id="PTHR46814:SF1">
    <property type="entry name" value="EGALITARIAN, ISOFORM B"/>
    <property type="match status" value="1"/>
</dbReference>
<protein>
    <recommendedName>
        <fullName evidence="1">3'-5' exonuclease domain-containing protein</fullName>
    </recommendedName>
</protein>
<dbReference type="Gene3D" id="3.30.420.10">
    <property type="entry name" value="Ribonuclease H-like superfamily/Ribonuclease H"/>
    <property type="match status" value="1"/>
</dbReference>
<name>A0AAV1K2D6_9NEOP</name>
<accession>A0AAV1K2D6</accession>
<dbReference type="GO" id="GO:0003676">
    <property type="term" value="F:nucleic acid binding"/>
    <property type="evidence" value="ECO:0007669"/>
    <property type="project" value="InterPro"/>
</dbReference>
<evidence type="ECO:0000313" key="2">
    <source>
        <dbReference type="EMBL" id="CAK1554573.1"/>
    </source>
</evidence>
<dbReference type="GO" id="GO:0008408">
    <property type="term" value="F:3'-5' exonuclease activity"/>
    <property type="evidence" value="ECO:0007669"/>
    <property type="project" value="InterPro"/>
</dbReference>
<organism evidence="2 3">
    <name type="scientific">Leptosia nina</name>
    <dbReference type="NCBI Taxonomy" id="320188"/>
    <lineage>
        <taxon>Eukaryota</taxon>
        <taxon>Metazoa</taxon>
        <taxon>Ecdysozoa</taxon>
        <taxon>Arthropoda</taxon>
        <taxon>Hexapoda</taxon>
        <taxon>Insecta</taxon>
        <taxon>Pterygota</taxon>
        <taxon>Neoptera</taxon>
        <taxon>Endopterygota</taxon>
        <taxon>Lepidoptera</taxon>
        <taxon>Glossata</taxon>
        <taxon>Ditrysia</taxon>
        <taxon>Papilionoidea</taxon>
        <taxon>Pieridae</taxon>
        <taxon>Pierinae</taxon>
        <taxon>Leptosia</taxon>
    </lineage>
</organism>
<reference evidence="2 3" key="1">
    <citation type="submission" date="2023-11" db="EMBL/GenBank/DDBJ databases">
        <authorList>
            <person name="Okamura Y."/>
        </authorList>
    </citation>
    <scope>NUCLEOTIDE SEQUENCE [LARGE SCALE GENOMIC DNA]</scope>
</reference>
<sequence length="404" mass="46614">MYSEEDLRALSAYFVERVVFNGDTLEELSEKATKWSKRELLEVIATRHGAGLPRECMMPQETPHPTNEFGDLDSFISLYVGLCISANCPVVVDNLYSLIQSIYPRKVWYPLYETPEELLFLGLFYWINDMPMTVKDNFLGKGWKKVFNRTTLISSVPECATLIDSIMNSDNPVISFRCQGLHLGVAGTVTLLQIATMDSRAYIFDVQTCREMIEDDGGKIRLLLESPNVTKIVHNCSVASVNLYHQFNIILRNVFDVQIAHALLIAQEKNVPVEQVPLESLFDISLKYHFSRPRRLDQDRLLYRRDRMFWAKRPLTREMIVLAASDPLQLANPIFYNYMSNKIKPENKETVTELTVHHMINGGKISFLLERAYPMLSVNLNNQFNIIMLFSNLRKIMSQENRCH</sequence>
<proteinExistence type="predicted"/>
<dbReference type="SMART" id="SM00474">
    <property type="entry name" value="35EXOc"/>
    <property type="match status" value="1"/>
</dbReference>
<evidence type="ECO:0000313" key="3">
    <source>
        <dbReference type="Proteomes" id="UP001497472"/>
    </source>
</evidence>
<dbReference type="Pfam" id="PF01612">
    <property type="entry name" value="DNA_pol_A_exo1"/>
    <property type="match status" value="1"/>
</dbReference>
<dbReference type="SUPFAM" id="SSF53098">
    <property type="entry name" value="Ribonuclease H-like"/>
    <property type="match status" value="1"/>
</dbReference>
<dbReference type="GO" id="GO:0006139">
    <property type="term" value="P:nucleobase-containing compound metabolic process"/>
    <property type="evidence" value="ECO:0007669"/>
    <property type="project" value="InterPro"/>
</dbReference>
<dbReference type="AlphaFoldDB" id="A0AAV1K2D6"/>
<dbReference type="InterPro" id="IPR002562">
    <property type="entry name" value="3'-5'_exonuclease_dom"/>
</dbReference>
<comment type="caution">
    <text evidence="2">The sequence shown here is derived from an EMBL/GenBank/DDBJ whole genome shotgun (WGS) entry which is preliminary data.</text>
</comment>
<evidence type="ECO:0000259" key="1">
    <source>
        <dbReference type="SMART" id="SM00474"/>
    </source>
</evidence>
<dbReference type="EMBL" id="CAVLEF010000279">
    <property type="protein sequence ID" value="CAK1554573.1"/>
    <property type="molecule type" value="Genomic_DNA"/>
</dbReference>
<gene>
    <name evidence="2" type="ORF">LNINA_LOCUS13479</name>
</gene>
<dbReference type="PANTHER" id="PTHR46814">
    <property type="entry name" value="EGALITARIAN, ISOFORM B"/>
    <property type="match status" value="1"/>
</dbReference>
<dbReference type="Proteomes" id="UP001497472">
    <property type="component" value="Unassembled WGS sequence"/>
</dbReference>
<keyword evidence="3" id="KW-1185">Reference proteome</keyword>